<comment type="caution">
    <text evidence="2">The sequence shown here is derived from an EMBL/GenBank/DDBJ whole genome shotgun (WGS) entry which is preliminary data.</text>
</comment>
<evidence type="ECO:0000313" key="2">
    <source>
        <dbReference type="EMBL" id="PHK00639.1"/>
    </source>
</evidence>
<sequence>MGMLSRITGQGNNKSSNSSSLATGGHAINKDVVLNPTAPDVINPMQSGNWSTVRSTPINHDPRYFTKEEADALKTVATSKQQGARHSKRAYKSLKKIENADAQVHAAHRGYVRGVADSELVKKRSDAATARHLHAMRPEYAKLGMGLDRAENNAQQRIDELRAKVKAQY</sequence>
<accession>A0A9Q6EJE7</accession>
<dbReference type="GeneID" id="57097913"/>
<evidence type="ECO:0000313" key="3">
    <source>
        <dbReference type="Proteomes" id="UP000222310"/>
    </source>
</evidence>
<reference evidence="2 3" key="1">
    <citation type="submission" date="2015-02" db="EMBL/GenBank/DDBJ databases">
        <title>Nostoc linckia genome annotation.</title>
        <authorList>
            <person name="Zhou Z."/>
        </authorList>
    </citation>
    <scope>NUCLEOTIDE SEQUENCE [LARGE SCALE GENOMIC DNA]</scope>
    <source>
        <strain evidence="3">z8</strain>
    </source>
</reference>
<dbReference type="AlphaFoldDB" id="A0A9Q6EJE7"/>
<dbReference type="RefSeq" id="WP_099070634.1">
    <property type="nucleotide sequence ID" value="NZ_LAHD01000079.1"/>
</dbReference>
<dbReference type="EMBL" id="LAHD01000079">
    <property type="protein sequence ID" value="PHK00639.1"/>
    <property type="molecule type" value="Genomic_DNA"/>
</dbReference>
<dbReference type="Proteomes" id="UP000222310">
    <property type="component" value="Unassembled WGS sequence"/>
</dbReference>
<proteinExistence type="predicted"/>
<organism evidence="2 3">
    <name type="scientific">Nostoc linckia z8</name>
    <dbReference type="NCBI Taxonomy" id="1628746"/>
    <lineage>
        <taxon>Bacteria</taxon>
        <taxon>Bacillati</taxon>
        <taxon>Cyanobacteriota</taxon>
        <taxon>Cyanophyceae</taxon>
        <taxon>Nostocales</taxon>
        <taxon>Nostocaceae</taxon>
        <taxon>Nostoc</taxon>
    </lineage>
</organism>
<evidence type="ECO:0000256" key="1">
    <source>
        <dbReference type="SAM" id="MobiDB-lite"/>
    </source>
</evidence>
<name>A0A9Q6EJE7_NOSLI</name>
<feature type="region of interest" description="Disordered" evidence="1">
    <location>
        <begin position="1"/>
        <end position="24"/>
    </location>
</feature>
<gene>
    <name evidence="2" type="ORF">VF08_23520</name>
</gene>
<protein>
    <submittedName>
        <fullName evidence="2">Uncharacterized protein</fullName>
    </submittedName>
</protein>